<dbReference type="EMBL" id="ML213594">
    <property type="protein sequence ID" value="TFK41605.1"/>
    <property type="molecule type" value="Genomic_DNA"/>
</dbReference>
<sequence>MTLDGKPRKSILKRVSSVRPPTVPLPKALSEQIPQEVLEVVLEFLHNNRRALGVCSLVCSGWMPICRHQLFKKLHICPRNATQFLSTAYHPNSTFIPHVRHLSIQQSYRSSTEPIISRTHVGDELSDVEDYSIDDILRPFAAFGILASLTLLVSTGNLSPTIALIHKFPDLKQLELRACSFDSFAQFIDLMSSAPTLRRLSLTDVEWCHLNDTTAKFMEYDLFPNLCVLEVFINAKGHFFNWLVKNRQARELQIVKIGCGHWNYVDDVAVGQFLRMLGSHLKHLSLSSPIWLNHIDLSHNRSLQTLHVSHLQVADEMPLTLARITSPHISSIVFNVLLEPASVDWDEMASILASPQFTTIKFIQFRLPGGSKPWFSDMLHEKLSTLVARGTILVAQS</sequence>
<accession>A0A5C3MAF9</accession>
<dbReference type="SUPFAM" id="SSF81383">
    <property type="entry name" value="F-box domain"/>
    <property type="match status" value="1"/>
</dbReference>
<dbReference type="Gene3D" id="3.80.10.10">
    <property type="entry name" value="Ribonuclease Inhibitor"/>
    <property type="match status" value="1"/>
</dbReference>
<dbReference type="SUPFAM" id="SSF52047">
    <property type="entry name" value="RNI-like"/>
    <property type="match status" value="1"/>
</dbReference>
<dbReference type="AlphaFoldDB" id="A0A5C3MAF9"/>
<dbReference type="InterPro" id="IPR036047">
    <property type="entry name" value="F-box-like_dom_sf"/>
</dbReference>
<gene>
    <name evidence="1" type="ORF">BDQ12DRAFT_390264</name>
</gene>
<proteinExistence type="predicted"/>
<dbReference type="STRING" id="68775.A0A5C3MAF9"/>
<organism evidence="1 2">
    <name type="scientific">Crucibulum laeve</name>
    <dbReference type="NCBI Taxonomy" id="68775"/>
    <lineage>
        <taxon>Eukaryota</taxon>
        <taxon>Fungi</taxon>
        <taxon>Dikarya</taxon>
        <taxon>Basidiomycota</taxon>
        <taxon>Agaricomycotina</taxon>
        <taxon>Agaricomycetes</taxon>
        <taxon>Agaricomycetidae</taxon>
        <taxon>Agaricales</taxon>
        <taxon>Agaricineae</taxon>
        <taxon>Nidulariaceae</taxon>
        <taxon>Crucibulum</taxon>
    </lineage>
</organism>
<evidence type="ECO:0000313" key="1">
    <source>
        <dbReference type="EMBL" id="TFK41605.1"/>
    </source>
</evidence>
<dbReference type="Proteomes" id="UP000308652">
    <property type="component" value="Unassembled WGS sequence"/>
</dbReference>
<keyword evidence="2" id="KW-1185">Reference proteome</keyword>
<protein>
    <recommendedName>
        <fullName evidence="3">F-box domain-containing protein</fullName>
    </recommendedName>
</protein>
<evidence type="ECO:0000313" key="2">
    <source>
        <dbReference type="Proteomes" id="UP000308652"/>
    </source>
</evidence>
<reference evidence="1 2" key="1">
    <citation type="journal article" date="2019" name="Nat. Ecol. Evol.">
        <title>Megaphylogeny resolves global patterns of mushroom evolution.</title>
        <authorList>
            <person name="Varga T."/>
            <person name="Krizsan K."/>
            <person name="Foldi C."/>
            <person name="Dima B."/>
            <person name="Sanchez-Garcia M."/>
            <person name="Sanchez-Ramirez S."/>
            <person name="Szollosi G.J."/>
            <person name="Szarkandi J.G."/>
            <person name="Papp V."/>
            <person name="Albert L."/>
            <person name="Andreopoulos W."/>
            <person name="Angelini C."/>
            <person name="Antonin V."/>
            <person name="Barry K.W."/>
            <person name="Bougher N.L."/>
            <person name="Buchanan P."/>
            <person name="Buyck B."/>
            <person name="Bense V."/>
            <person name="Catcheside P."/>
            <person name="Chovatia M."/>
            <person name="Cooper J."/>
            <person name="Damon W."/>
            <person name="Desjardin D."/>
            <person name="Finy P."/>
            <person name="Geml J."/>
            <person name="Haridas S."/>
            <person name="Hughes K."/>
            <person name="Justo A."/>
            <person name="Karasinski D."/>
            <person name="Kautmanova I."/>
            <person name="Kiss B."/>
            <person name="Kocsube S."/>
            <person name="Kotiranta H."/>
            <person name="LaButti K.M."/>
            <person name="Lechner B.E."/>
            <person name="Liimatainen K."/>
            <person name="Lipzen A."/>
            <person name="Lukacs Z."/>
            <person name="Mihaltcheva S."/>
            <person name="Morgado L.N."/>
            <person name="Niskanen T."/>
            <person name="Noordeloos M.E."/>
            <person name="Ohm R.A."/>
            <person name="Ortiz-Santana B."/>
            <person name="Ovrebo C."/>
            <person name="Racz N."/>
            <person name="Riley R."/>
            <person name="Savchenko A."/>
            <person name="Shiryaev A."/>
            <person name="Soop K."/>
            <person name="Spirin V."/>
            <person name="Szebenyi C."/>
            <person name="Tomsovsky M."/>
            <person name="Tulloss R.E."/>
            <person name="Uehling J."/>
            <person name="Grigoriev I.V."/>
            <person name="Vagvolgyi C."/>
            <person name="Papp T."/>
            <person name="Martin F.M."/>
            <person name="Miettinen O."/>
            <person name="Hibbett D.S."/>
            <person name="Nagy L.G."/>
        </authorList>
    </citation>
    <scope>NUCLEOTIDE SEQUENCE [LARGE SCALE GENOMIC DNA]</scope>
    <source>
        <strain evidence="1 2">CBS 166.37</strain>
    </source>
</reference>
<name>A0A5C3MAF9_9AGAR</name>
<dbReference type="OrthoDB" id="2789810at2759"/>
<dbReference type="InterPro" id="IPR032675">
    <property type="entry name" value="LRR_dom_sf"/>
</dbReference>
<evidence type="ECO:0008006" key="3">
    <source>
        <dbReference type="Google" id="ProtNLM"/>
    </source>
</evidence>